<dbReference type="SUPFAM" id="SSF141868">
    <property type="entry name" value="EAL domain-like"/>
    <property type="match status" value="1"/>
</dbReference>
<evidence type="ECO:0000256" key="2">
    <source>
        <dbReference type="SAM" id="Phobius"/>
    </source>
</evidence>
<dbReference type="FunFam" id="3.20.20.450:FF:000001">
    <property type="entry name" value="Cyclic di-GMP phosphodiesterase yahA"/>
    <property type="match status" value="1"/>
</dbReference>
<dbReference type="EMBL" id="JAFREP010000004">
    <property type="protein sequence ID" value="MBO1318140.1"/>
    <property type="molecule type" value="Genomic_DNA"/>
</dbReference>
<evidence type="ECO:0000259" key="3">
    <source>
        <dbReference type="PROSITE" id="PS50883"/>
    </source>
</evidence>
<dbReference type="AlphaFoldDB" id="A0A8J7QED4"/>
<dbReference type="InterPro" id="IPR043128">
    <property type="entry name" value="Rev_trsase/Diguanyl_cyclase"/>
</dbReference>
<dbReference type="InterPro" id="IPR029016">
    <property type="entry name" value="GAF-like_dom_sf"/>
</dbReference>
<dbReference type="CDD" id="cd01948">
    <property type="entry name" value="EAL"/>
    <property type="match status" value="1"/>
</dbReference>
<dbReference type="Pfam" id="PF00563">
    <property type="entry name" value="EAL"/>
    <property type="match status" value="1"/>
</dbReference>
<evidence type="ECO:0000256" key="1">
    <source>
        <dbReference type="SAM" id="Coils"/>
    </source>
</evidence>
<gene>
    <name evidence="5" type="ORF">J3U88_06720</name>
</gene>
<accession>A0A8J7QED4</accession>
<feature type="domain" description="GGDEF" evidence="4">
    <location>
        <begin position="469"/>
        <end position="602"/>
    </location>
</feature>
<dbReference type="NCBIfam" id="TIGR00254">
    <property type="entry name" value="GGDEF"/>
    <property type="match status" value="1"/>
</dbReference>
<dbReference type="SMART" id="SM00267">
    <property type="entry name" value="GGDEF"/>
    <property type="match status" value="1"/>
</dbReference>
<dbReference type="SMART" id="SM00052">
    <property type="entry name" value="EAL"/>
    <property type="match status" value="1"/>
</dbReference>
<feature type="coiled-coil region" evidence="1">
    <location>
        <begin position="216"/>
        <end position="257"/>
    </location>
</feature>
<dbReference type="InterPro" id="IPR000160">
    <property type="entry name" value="GGDEF_dom"/>
</dbReference>
<reference evidence="5" key="1">
    <citation type="submission" date="2021-03" db="EMBL/GenBank/DDBJ databases">
        <authorList>
            <person name="Wang G."/>
        </authorList>
    </citation>
    <scope>NUCLEOTIDE SEQUENCE</scope>
    <source>
        <strain evidence="5">KCTC 12899</strain>
    </source>
</reference>
<evidence type="ECO:0000313" key="6">
    <source>
        <dbReference type="Proteomes" id="UP000664417"/>
    </source>
</evidence>
<dbReference type="CDD" id="cd01949">
    <property type="entry name" value="GGDEF"/>
    <property type="match status" value="1"/>
</dbReference>
<comment type="caution">
    <text evidence="5">The sequence shown here is derived from an EMBL/GenBank/DDBJ whole genome shotgun (WGS) entry which is preliminary data.</text>
</comment>
<dbReference type="Gene3D" id="3.20.20.450">
    <property type="entry name" value="EAL domain"/>
    <property type="match status" value="1"/>
</dbReference>
<protein>
    <submittedName>
        <fullName evidence="5">EAL domain-containing protein</fullName>
    </submittedName>
</protein>
<name>A0A8J7QED4_9BACT</name>
<organism evidence="5 6">
    <name type="scientific">Acanthopleuribacter pedis</name>
    <dbReference type="NCBI Taxonomy" id="442870"/>
    <lineage>
        <taxon>Bacteria</taxon>
        <taxon>Pseudomonadati</taxon>
        <taxon>Acidobacteriota</taxon>
        <taxon>Holophagae</taxon>
        <taxon>Acanthopleuribacterales</taxon>
        <taxon>Acanthopleuribacteraceae</taxon>
        <taxon>Acanthopleuribacter</taxon>
    </lineage>
</organism>
<keyword evidence="6" id="KW-1185">Reference proteome</keyword>
<keyword evidence="2" id="KW-1133">Transmembrane helix</keyword>
<dbReference type="SUPFAM" id="SSF55781">
    <property type="entry name" value="GAF domain-like"/>
    <property type="match status" value="1"/>
</dbReference>
<dbReference type="PANTHER" id="PTHR44757:SF2">
    <property type="entry name" value="BIOFILM ARCHITECTURE MAINTENANCE PROTEIN MBAA"/>
    <property type="match status" value="1"/>
</dbReference>
<proteinExistence type="predicted"/>
<evidence type="ECO:0000313" key="5">
    <source>
        <dbReference type="EMBL" id="MBO1318140.1"/>
    </source>
</evidence>
<keyword evidence="2" id="KW-0472">Membrane</keyword>
<keyword evidence="1" id="KW-0175">Coiled coil</keyword>
<dbReference type="Gene3D" id="3.30.450.40">
    <property type="match status" value="1"/>
</dbReference>
<dbReference type="InterPro" id="IPR035919">
    <property type="entry name" value="EAL_sf"/>
</dbReference>
<dbReference type="Gene3D" id="3.30.70.270">
    <property type="match status" value="1"/>
</dbReference>
<dbReference type="InterPro" id="IPR001633">
    <property type="entry name" value="EAL_dom"/>
</dbReference>
<dbReference type="PROSITE" id="PS50883">
    <property type="entry name" value="EAL"/>
    <property type="match status" value="1"/>
</dbReference>
<dbReference type="Pfam" id="PF00990">
    <property type="entry name" value="GGDEF"/>
    <property type="match status" value="1"/>
</dbReference>
<dbReference type="PANTHER" id="PTHR44757">
    <property type="entry name" value="DIGUANYLATE CYCLASE DGCP"/>
    <property type="match status" value="1"/>
</dbReference>
<dbReference type="InterPro" id="IPR029787">
    <property type="entry name" value="Nucleotide_cyclase"/>
</dbReference>
<keyword evidence="2" id="KW-0812">Transmembrane</keyword>
<dbReference type="PROSITE" id="PS50887">
    <property type="entry name" value="GGDEF"/>
    <property type="match status" value="1"/>
</dbReference>
<dbReference type="SUPFAM" id="SSF55073">
    <property type="entry name" value="Nucleotide cyclase"/>
    <property type="match status" value="1"/>
</dbReference>
<dbReference type="RefSeq" id="WP_207857751.1">
    <property type="nucleotide sequence ID" value="NZ_JAFREP010000004.1"/>
</dbReference>
<feature type="domain" description="EAL" evidence="3">
    <location>
        <begin position="611"/>
        <end position="865"/>
    </location>
</feature>
<dbReference type="InterPro" id="IPR052155">
    <property type="entry name" value="Biofilm_reg_signaling"/>
</dbReference>
<evidence type="ECO:0000259" key="4">
    <source>
        <dbReference type="PROSITE" id="PS50887"/>
    </source>
</evidence>
<feature type="transmembrane region" description="Helical" evidence="2">
    <location>
        <begin position="193"/>
        <end position="212"/>
    </location>
</feature>
<sequence>MLWRSISKKTLLLLLLLVSFPFIELAISRHHGPKLSDTMSHTLTQKRQWNDILNRISDNAAQMELHYRHALHHGDKDTAEEARDFFTKMDAASVELNQITPMPELRRFRDAARRYNDMNREMVLRLQEVRARDVVPREQETALVEAQTRYEREHRAWLEARNAFMDAQRRAFQKEVGNWTTKIGLLEQGAATLWFRSLIFLSLLTMVSFVVFQVRRAKLLAANQALEADLARQNDTLQETNRRLESEIEERNLAEWEVRKRLHMEETLGKASGMLTLPHAPRFDSFLELLAEVMSVDHAFIALFKKGKLEIANTFQWHAPEANGEAAVKAFIGLELIHFPWWYERVRANEPLAAESLRDLPESADAERTFFSEIGFKAFLFLPVRTVDDETIGFIGFFDMQNEQTWPSTGIRMLFFVSELLANYFARQKAEDQLRHDAFYDRLTDLPNRILFKNRLEHAIQKCKRYHEYNFAVLFLDLDRFKAVNDTMGHLVGDQLLIEVSDRLNETVRPGDTVARLSGDEFSILLENIMEIEEVIRVVQRIEVSIKEPFHLKGKEVHISCSIGLTQGNLDYKSAEAVIRDADIAMYRAKTLGKARYAVFDKEMHEKAVSAMDIESSLRTAIERDEFELYYQPILSSETDRVIGAEALIRWRKSDGGMISPGEFIPIAEETGLILPIGEWALRTACRQAVVWRDMGLPEITVAVNISARQLQRQDLAHVTQALLEEAGLEARLLKIELTESAVMADVDHAIAIFKDLERMNIKISVDDFGTGYSSLAYLKRFPIHTLKIDRSFINGILDNEDDRAIIGSIIAMAHSLNLRLVAEGVETEAQYELLGKLGCDEIQGYYCSPPVPAADFVAYVQKNHELQPANNTPRGQPVSEAADTQ</sequence>
<dbReference type="Proteomes" id="UP000664417">
    <property type="component" value="Unassembled WGS sequence"/>
</dbReference>